<gene>
    <name evidence="1" type="ORF">SPELUC_LOCUS17826</name>
</gene>
<organism evidence="1 2">
    <name type="scientific">Cetraspora pellucida</name>
    <dbReference type="NCBI Taxonomy" id="1433469"/>
    <lineage>
        <taxon>Eukaryota</taxon>
        <taxon>Fungi</taxon>
        <taxon>Fungi incertae sedis</taxon>
        <taxon>Mucoromycota</taxon>
        <taxon>Glomeromycotina</taxon>
        <taxon>Glomeromycetes</taxon>
        <taxon>Diversisporales</taxon>
        <taxon>Gigasporaceae</taxon>
        <taxon>Cetraspora</taxon>
    </lineage>
</organism>
<keyword evidence="2" id="KW-1185">Reference proteome</keyword>
<feature type="non-terminal residue" evidence="1">
    <location>
        <position position="1"/>
    </location>
</feature>
<sequence>KINECLKAELINNIKDIQNLLYERTTRLVLNENLFNYYDPVTNDDITKLFK</sequence>
<feature type="non-terminal residue" evidence="1">
    <location>
        <position position="51"/>
    </location>
</feature>
<evidence type="ECO:0000313" key="1">
    <source>
        <dbReference type="EMBL" id="CAG8798258.1"/>
    </source>
</evidence>
<protein>
    <submittedName>
        <fullName evidence="1">523_t:CDS:1</fullName>
    </submittedName>
</protein>
<dbReference type="Proteomes" id="UP000789366">
    <property type="component" value="Unassembled WGS sequence"/>
</dbReference>
<accession>A0ACA9RLT0</accession>
<evidence type="ECO:0000313" key="2">
    <source>
        <dbReference type="Proteomes" id="UP000789366"/>
    </source>
</evidence>
<comment type="caution">
    <text evidence="1">The sequence shown here is derived from an EMBL/GenBank/DDBJ whole genome shotgun (WGS) entry which is preliminary data.</text>
</comment>
<name>A0ACA9RLT0_9GLOM</name>
<dbReference type="EMBL" id="CAJVPW010076783">
    <property type="protein sequence ID" value="CAG8798258.1"/>
    <property type="molecule type" value="Genomic_DNA"/>
</dbReference>
<reference evidence="1" key="1">
    <citation type="submission" date="2021-06" db="EMBL/GenBank/DDBJ databases">
        <authorList>
            <person name="Kallberg Y."/>
            <person name="Tangrot J."/>
            <person name="Rosling A."/>
        </authorList>
    </citation>
    <scope>NUCLEOTIDE SEQUENCE</scope>
    <source>
        <strain evidence="1">28 12/20/2015</strain>
    </source>
</reference>
<proteinExistence type="predicted"/>